<protein>
    <submittedName>
        <fullName evidence="1">Uncharacterized protein</fullName>
    </submittedName>
</protein>
<dbReference type="EMBL" id="CP015136">
    <property type="protein sequence ID" value="AMY08561.1"/>
    <property type="molecule type" value="Genomic_DNA"/>
</dbReference>
<dbReference type="RefSeq" id="WP_110170392.1">
    <property type="nucleotide sequence ID" value="NZ_CP015136.1"/>
</dbReference>
<dbReference type="Proteomes" id="UP000076079">
    <property type="component" value="Chromosome"/>
</dbReference>
<gene>
    <name evidence="1" type="ORF">LuPra_01764</name>
</gene>
<keyword evidence="2" id="KW-1185">Reference proteome</keyword>
<proteinExistence type="predicted"/>
<accession>A0A143PJ79</accession>
<sequence>MAEVKDVVLAPVTPVAGNKLKVDISYKLVFSPSEAGKKFKVAIDLYGETIAEDNEPLVANFQGPKALYTFSFGTLPQIRKYKLITAQAGELSVSEPSREVDKAVLNEDPGSKQILVAGQVDTIENADEIYAVVSVSSEARSNTYQITTPPT</sequence>
<reference evidence="2" key="2">
    <citation type="submission" date="2016-04" db="EMBL/GenBank/DDBJ databases">
        <title>First Complete Genome Sequence of a Subdivision 6 Acidobacterium.</title>
        <authorList>
            <person name="Huang S."/>
            <person name="Vieira S."/>
            <person name="Bunk B."/>
            <person name="Riedel T."/>
            <person name="Sproeer C."/>
            <person name="Overmann J."/>
        </authorList>
    </citation>
    <scope>NUCLEOTIDE SEQUENCE [LARGE SCALE GENOMIC DNA]</scope>
    <source>
        <strain evidence="2">DSM 100886 HEG_-6_39</strain>
    </source>
</reference>
<name>A0A143PJ79_LUTPR</name>
<dbReference type="KEGG" id="abac:LuPra_01764"/>
<evidence type="ECO:0000313" key="1">
    <source>
        <dbReference type="EMBL" id="AMY08561.1"/>
    </source>
</evidence>
<evidence type="ECO:0000313" key="2">
    <source>
        <dbReference type="Proteomes" id="UP000076079"/>
    </source>
</evidence>
<reference evidence="1 2" key="1">
    <citation type="journal article" date="2016" name="Genome Announc.">
        <title>First Complete Genome Sequence of a Subdivision 6 Acidobacterium Strain.</title>
        <authorList>
            <person name="Huang S."/>
            <person name="Vieira S."/>
            <person name="Bunk B."/>
            <person name="Riedel T."/>
            <person name="Sproer C."/>
            <person name="Overmann J."/>
        </authorList>
    </citation>
    <scope>NUCLEOTIDE SEQUENCE [LARGE SCALE GENOMIC DNA]</scope>
    <source>
        <strain evidence="2">DSM 100886 HEG_-6_39</strain>
    </source>
</reference>
<dbReference type="AlphaFoldDB" id="A0A143PJ79"/>
<organism evidence="1 2">
    <name type="scientific">Luteitalea pratensis</name>
    <dbReference type="NCBI Taxonomy" id="1855912"/>
    <lineage>
        <taxon>Bacteria</taxon>
        <taxon>Pseudomonadati</taxon>
        <taxon>Acidobacteriota</taxon>
        <taxon>Vicinamibacteria</taxon>
        <taxon>Vicinamibacterales</taxon>
        <taxon>Vicinamibacteraceae</taxon>
        <taxon>Luteitalea</taxon>
    </lineage>
</organism>